<dbReference type="OrthoDB" id="20368at2759"/>
<dbReference type="PANTHER" id="PTHR12768:SF4">
    <property type="entry name" value="BECLIN-1"/>
    <property type="match status" value="1"/>
</dbReference>
<dbReference type="Pfam" id="PF04111">
    <property type="entry name" value="APG6"/>
    <property type="match status" value="1"/>
</dbReference>
<dbReference type="GO" id="GO:0034272">
    <property type="term" value="C:phosphatidylinositol 3-kinase complex, class III, type II"/>
    <property type="evidence" value="ECO:0007669"/>
    <property type="project" value="TreeGrafter"/>
</dbReference>
<dbReference type="InterPro" id="IPR041691">
    <property type="entry name" value="Atg6/beclin_CC"/>
</dbReference>
<evidence type="ECO:0000259" key="4">
    <source>
        <dbReference type="Pfam" id="PF04111"/>
    </source>
</evidence>
<dbReference type="InterPro" id="IPR007243">
    <property type="entry name" value="Atg6/Beclin"/>
</dbReference>
<accession>A0A9W8E833</accession>
<evidence type="ECO:0000256" key="2">
    <source>
        <dbReference type="SAM" id="Coils"/>
    </source>
</evidence>
<evidence type="ECO:0000256" key="1">
    <source>
        <dbReference type="ARBA" id="ARBA00005965"/>
    </source>
</evidence>
<comment type="caution">
    <text evidence="6">The sequence shown here is derived from an EMBL/GenBank/DDBJ whole genome shotgun (WGS) entry which is preliminary data.</text>
</comment>
<feature type="domain" description="Atg6 BARA" evidence="4">
    <location>
        <begin position="386"/>
        <end position="560"/>
    </location>
</feature>
<sequence length="567" mass="64479">MADALYCQRCQHRLTLDPSLQRLTTEAKQVIEDTLPIPSTLPRPDTPGSKPQQPETPPSKSSRPPSSIGPAETKTDYPKPFKPQASWVGGRAPSDSFVVLTQSQVLGCPPLGQTLESWYDEHPHKDQTSGPRRRTDEWKTTVRRSTQSKPKENATTSTAEDTSLPPTSSAADIVPQDNPIPMPTTDGTRDSPTSATEPLSHNRSSSSPSVPSRAGTPVSGKGTHPAKEATSLCHTVNIQERLMDMLAMRSELRHPLCQECTEQLLDLLDKQLQNAEREHDFYQQCSKNIHLDTLSAEEQRRINTEIKVQKEREKALQDTIQNLEQQYQNVVQELRDLEEEERLLSQEEDEFWSQRNKFQIRLDDFQNTRETINLEYDHLSGQLMDLQRTNVYNDTFNIVYNCPIGAINGLRLGRLPSQPVEWSEINAAWGQLLFLLHTVARKVNFTFTHYRLVPLGSFSRIEKTSDDNAVYELYGSGDLHLGRLLHNRRFDLAMVAFLHCLQELEQFIQRHSPHHRLPYAIHKDKVGNVSIKFQFGQEETWTSALKHTLTNCKWILAYAASFVPSTT</sequence>
<evidence type="ECO:0000259" key="5">
    <source>
        <dbReference type="Pfam" id="PF17675"/>
    </source>
</evidence>
<dbReference type="InterPro" id="IPR040455">
    <property type="entry name" value="Atg6_BARA"/>
</dbReference>
<dbReference type="GO" id="GO:0006995">
    <property type="term" value="P:cellular response to nitrogen starvation"/>
    <property type="evidence" value="ECO:0007669"/>
    <property type="project" value="TreeGrafter"/>
</dbReference>
<organism evidence="6 7">
    <name type="scientific">Dispira parvispora</name>
    <dbReference type="NCBI Taxonomy" id="1520584"/>
    <lineage>
        <taxon>Eukaryota</taxon>
        <taxon>Fungi</taxon>
        <taxon>Fungi incertae sedis</taxon>
        <taxon>Zoopagomycota</taxon>
        <taxon>Kickxellomycotina</taxon>
        <taxon>Dimargaritomycetes</taxon>
        <taxon>Dimargaritales</taxon>
        <taxon>Dimargaritaceae</taxon>
        <taxon>Dispira</taxon>
    </lineage>
</organism>
<evidence type="ECO:0000313" key="7">
    <source>
        <dbReference type="Proteomes" id="UP001150925"/>
    </source>
</evidence>
<keyword evidence="7" id="KW-1185">Reference proteome</keyword>
<protein>
    <submittedName>
        <fullName evidence="6">Autophagy protein</fullName>
    </submittedName>
</protein>
<dbReference type="AlphaFoldDB" id="A0A9W8E833"/>
<dbReference type="InterPro" id="IPR038274">
    <property type="entry name" value="Atg6/Beclin_C_sf"/>
</dbReference>
<dbReference type="EMBL" id="JANBPY010000483">
    <property type="protein sequence ID" value="KAJ1966642.1"/>
    <property type="molecule type" value="Genomic_DNA"/>
</dbReference>
<dbReference type="GO" id="GO:0034271">
    <property type="term" value="C:phosphatidylinositol 3-kinase complex, class III, type I"/>
    <property type="evidence" value="ECO:0007669"/>
    <property type="project" value="TreeGrafter"/>
</dbReference>
<dbReference type="Proteomes" id="UP001150925">
    <property type="component" value="Unassembled WGS sequence"/>
</dbReference>
<evidence type="ECO:0000256" key="3">
    <source>
        <dbReference type="SAM" id="MobiDB-lite"/>
    </source>
</evidence>
<dbReference type="Gene3D" id="1.10.418.40">
    <property type="entry name" value="Autophagy protein 6/Beclin 1"/>
    <property type="match status" value="1"/>
</dbReference>
<dbReference type="PANTHER" id="PTHR12768">
    <property type="entry name" value="BECLIN 1"/>
    <property type="match status" value="1"/>
</dbReference>
<gene>
    <name evidence="6" type="primary">atg6</name>
    <name evidence="6" type="ORF">IWQ62_002339</name>
</gene>
<evidence type="ECO:0000313" key="6">
    <source>
        <dbReference type="EMBL" id="KAJ1966642.1"/>
    </source>
</evidence>
<dbReference type="Pfam" id="PF17675">
    <property type="entry name" value="APG6_N"/>
    <property type="match status" value="1"/>
</dbReference>
<feature type="coiled-coil region" evidence="2">
    <location>
        <begin position="258"/>
        <end position="357"/>
    </location>
</feature>
<proteinExistence type="inferred from homology"/>
<dbReference type="GO" id="GO:0000423">
    <property type="term" value="P:mitophagy"/>
    <property type="evidence" value="ECO:0007669"/>
    <property type="project" value="TreeGrafter"/>
</dbReference>
<name>A0A9W8E833_9FUNG</name>
<dbReference type="GO" id="GO:0030674">
    <property type="term" value="F:protein-macromolecule adaptor activity"/>
    <property type="evidence" value="ECO:0007669"/>
    <property type="project" value="TreeGrafter"/>
</dbReference>
<keyword evidence="2" id="KW-0175">Coiled coil</keyword>
<feature type="compositionally biased region" description="Polar residues" evidence="3">
    <location>
        <begin position="190"/>
        <end position="203"/>
    </location>
</feature>
<feature type="compositionally biased region" description="Basic and acidic residues" evidence="3">
    <location>
        <begin position="120"/>
        <end position="140"/>
    </location>
</feature>
<dbReference type="GO" id="GO:0045324">
    <property type="term" value="P:late endosome to vacuole transport"/>
    <property type="evidence" value="ECO:0007669"/>
    <property type="project" value="TreeGrafter"/>
</dbReference>
<dbReference type="GO" id="GO:0000045">
    <property type="term" value="P:autophagosome assembly"/>
    <property type="evidence" value="ECO:0007669"/>
    <property type="project" value="TreeGrafter"/>
</dbReference>
<dbReference type="GO" id="GO:0000407">
    <property type="term" value="C:phagophore assembly site"/>
    <property type="evidence" value="ECO:0007669"/>
    <property type="project" value="TreeGrafter"/>
</dbReference>
<feature type="domain" description="Atg6/beclin coiled-coil" evidence="5">
    <location>
        <begin position="255"/>
        <end position="383"/>
    </location>
</feature>
<dbReference type="GO" id="GO:0043548">
    <property type="term" value="F:phosphatidylinositol 3-kinase binding"/>
    <property type="evidence" value="ECO:0007669"/>
    <property type="project" value="TreeGrafter"/>
</dbReference>
<feature type="region of interest" description="Disordered" evidence="3">
    <location>
        <begin position="120"/>
        <end position="230"/>
    </location>
</feature>
<comment type="similarity">
    <text evidence="1">Belongs to the beclin family.</text>
</comment>
<reference evidence="6" key="1">
    <citation type="submission" date="2022-07" db="EMBL/GenBank/DDBJ databases">
        <title>Phylogenomic reconstructions and comparative analyses of Kickxellomycotina fungi.</title>
        <authorList>
            <person name="Reynolds N.K."/>
            <person name="Stajich J.E."/>
            <person name="Barry K."/>
            <person name="Grigoriev I.V."/>
            <person name="Crous P."/>
            <person name="Smith M.E."/>
        </authorList>
    </citation>
    <scope>NUCLEOTIDE SEQUENCE</scope>
    <source>
        <strain evidence="6">RSA 1196</strain>
    </source>
</reference>
<feature type="compositionally biased region" description="Polar residues" evidence="3">
    <location>
        <begin position="143"/>
        <end position="170"/>
    </location>
</feature>
<feature type="region of interest" description="Disordered" evidence="3">
    <location>
        <begin position="27"/>
        <end position="91"/>
    </location>
</feature>